<dbReference type="InterPro" id="IPR036873">
    <property type="entry name" value="Rhodanese-like_dom_sf"/>
</dbReference>
<dbReference type="PROSITE" id="PS50206">
    <property type="entry name" value="RHODANESE_3"/>
    <property type="match status" value="1"/>
</dbReference>
<dbReference type="EMBL" id="JBJQND010000008">
    <property type="protein sequence ID" value="KAL3868002.1"/>
    <property type="molecule type" value="Genomic_DNA"/>
</dbReference>
<dbReference type="PANTHER" id="PTHR30401">
    <property type="entry name" value="TRNA 2-SELENOURIDINE SYNTHASE"/>
    <property type="match status" value="1"/>
</dbReference>
<feature type="domain" description="Rhodanese" evidence="2">
    <location>
        <begin position="43"/>
        <end position="164"/>
    </location>
</feature>
<name>A0ABD3W2A7_SINWO</name>
<dbReference type="PROSITE" id="PS00380">
    <property type="entry name" value="RHODANESE_1"/>
    <property type="match status" value="1"/>
</dbReference>
<dbReference type="Gene3D" id="3.40.250.10">
    <property type="entry name" value="Rhodanese-like domain"/>
    <property type="match status" value="1"/>
</dbReference>
<dbReference type="Pfam" id="PF00581">
    <property type="entry name" value="Rhodanese"/>
    <property type="match status" value="1"/>
</dbReference>
<dbReference type="NCBIfam" id="TIGR03167">
    <property type="entry name" value="tRNA_sel_U_synt"/>
    <property type="match status" value="1"/>
</dbReference>
<dbReference type="InterPro" id="IPR001307">
    <property type="entry name" value="Thiosulphate_STrfase_CS"/>
</dbReference>
<dbReference type="InterPro" id="IPR058840">
    <property type="entry name" value="AAA_SelU"/>
</dbReference>
<dbReference type="InterPro" id="IPR017582">
    <property type="entry name" value="SelU"/>
</dbReference>
<evidence type="ECO:0000256" key="1">
    <source>
        <dbReference type="ARBA" id="ARBA00023266"/>
    </source>
</evidence>
<dbReference type="NCBIfam" id="NF008752">
    <property type="entry name" value="PRK11784.1-4"/>
    <property type="match status" value="1"/>
</dbReference>
<dbReference type="SMART" id="SM00450">
    <property type="entry name" value="RHOD"/>
    <property type="match status" value="1"/>
</dbReference>
<dbReference type="Pfam" id="PF26341">
    <property type="entry name" value="AAA_SelU"/>
    <property type="match status" value="1"/>
</dbReference>
<dbReference type="InterPro" id="IPR001763">
    <property type="entry name" value="Rhodanese-like_dom"/>
</dbReference>
<reference evidence="3 4" key="1">
    <citation type="submission" date="2024-11" db="EMBL/GenBank/DDBJ databases">
        <title>Chromosome-level genome assembly of the freshwater bivalve Anodonta woodiana.</title>
        <authorList>
            <person name="Chen X."/>
        </authorList>
    </citation>
    <scope>NUCLEOTIDE SEQUENCE [LARGE SCALE GENOMIC DNA]</scope>
    <source>
        <strain evidence="3">MN2024</strain>
        <tissue evidence="3">Gills</tissue>
    </source>
</reference>
<keyword evidence="4" id="KW-1185">Reference proteome</keyword>
<dbReference type="NCBIfam" id="NF008750">
    <property type="entry name" value="PRK11784.1-2"/>
    <property type="match status" value="1"/>
</dbReference>
<protein>
    <recommendedName>
        <fullName evidence="2">Rhodanese domain-containing protein</fullName>
    </recommendedName>
</protein>
<dbReference type="Proteomes" id="UP001634394">
    <property type="component" value="Unassembled WGS sequence"/>
</dbReference>
<organism evidence="3 4">
    <name type="scientific">Sinanodonta woodiana</name>
    <name type="common">Chinese pond mussel</name>
    <name type="synonym">Anodonta woodiana</name>
    <dbReference type="NCBI Taxonomy" id="1069815"/>
    <lineage>
        <taxon>Eukaryota</taxon>
        <taxon>Metazoa</taxon>
        <taxon>Spiralia</taxon>
        <taxon>Lophotrochozoa</taxon>
        <taxon>Mollusca</taxon>
        <taxon>Bivalvia</taxon>
        <taxon>Autobranchia</taxon>
        <taxon>Heteroconchia</taxon>
        <taxon>Palaeoheterodonta</taxon>
        <taxon>Unionida</taxon>
        <taxon>Unionoidea</taxon>
        <taxon>Unionidae</taxon>
        <taxon>Unioninae</taxon>
        <taxon>Sinanodonta</taxon>
    </lineage>
</organism>
<evidence type="ECO:0000313" key="4">
    <source>
        <dbReference type="Proteomes" id="UP001634394"/>
    </source>
</evidence>
<dbReference type="AlphaFoldDB" id="A0ABD3W2A7"/>
<dbReference type="SUPFAM" id="SSF52821">
    <property type="entry name" value="Rhodanese/Cell cycle control phosphatase"/>
    <property type="match status" value="1"/>
</dbReference>
<keyword evidence="1" id="KW-0711">Selenium</keyword>
<comment type="caution">
    <text evidence="3">The sequence shown here is derived from an EMBL/GenBank/DDBJ whole genome shotgun (WGS) entry which is preliminary data.</text>
</comment>
<gene>
    <name evidence="3" type="ORF">ACJMK2_040842</name>
</gene>
<evidence type="ECO:0000259" key="2">
    <source>
        <dbReference type="PROSITE" id="PS50206"/>
    </source>
</evidence>
<proteinExistence type="predicted"/>
<evidence type="ECO:0000313" key="3">
    <source>
        <dbReference type="EMBL" id="KAL3868002.1"/>
    </source>
</evidence>
<dbReference type="PANTHER" id="PTHR30401:SF0">
    <property type="entry name" value="TRNA 2-SELENOURIDINE SYNTHASE"/>
    <property type="match status" value="1"/>
</dbReference>
<sequence>MILINVTKHLLLCRQHFKMNFCFLKLIKRQLSLQTVENPFEENLKVSEIIDVRTSAEYELDHIPGAVNLPVLNNDERITVGTLYTKDVFSARKTGAAAVTRNISEHIQNYFSNKSQDYSPLVYCWRGGMRSNSMGIVLSNIGFQVYVLKGGYKAYRNQVIQDLKTLPDSLDFRVITGLTGSGKTYILQRLRDHGEQVLDLEGLAKHRGSVLGLWYKEKQPSQKLFESFLRHDLASFSPKRPVWLESESRCIGCNEIPSNIFEKMCKAERFKVNVPLEERVGYSIRAYPHWCHEPEALKNTLSKLVKYHGLQKINVWLEMIDKHKWEDLVRELLINHYDPTYTNSQKKNNKTLKPCKEIDMPDLSEKSVNNVVHQLKSSYH</sequence>
<accession>A0ABD3W2A7</accession>